<organism evidence="2 4">
    <name type="scientific">Yarrowia lipolytica</name>
    <name type="common">Candida lipolytica</name>
    <dbReference type="NCBI Taxonomy" id="4952"/>
    <lineage>
        <taxon>Eukaryota</taxon>
        <taxon>Fungi</taxon>
        <taxon>Dikarya</taxon>
        <taxon>Ascomycota</taxon>
        <taxon>Saccharomycotina</taxon>
        <taxon>Dipodascomycetes</taxon>
        <taxon>Dipodascales</taxon>
        <taxon>Dipodascales incertae sedis</taxon>
        <taxon>Yarrowia</taxon>
    </lineage>
</organism>
<keyword evidence="1" id="KW-0812">Transmembrane</keyword>
<name>A0A1D8NI84_YARLL</name>
<proteinExistence type="predicted"/>
<protein>
    <submittedName>
        <fullName evidence="3">Sec62/63 complex, subunit Sec66</fullName>
    </submittedName>
</protein>
<dbReference type="PANTHER" id="PTHR28229:SF1">
    <property type="entry name" value="TRANSLOCATION PROTEIN SEC66"/>
    <property type="match status" value="1"/>
</dbReference>
<dbReference type="AlphaFoldDB" id="A0A1D8NI84"/>
<dbReference type="EMBL" id="CP017557">
    <property type="protein sequence ID" value="AOW05356.1"/>
    <property type="molecule type" value="Genomic_DNA"/>
</dbReference>
<reference evidence="3 5" key="2">
    <citation type="submission" date="2018-07" db="EMBL/GenBank/DDBJ databases">
        <title>Draft Genome Assemblies for Five Robust Yarrowia lipolytica Strains Exhibiting High Lipid Production and Pentose Sugar Utilization and Sugar Alcohol Secretion from Undetoxified Lignocellulosic Biomass Hydrolysates.</title>
        <authorList>
            <consortium name="DOE Joint Genome Institute"/>
            <person name="Walker C."/>
            <person name="Ryu S."/>
            <person name="Na H."/>
            <person name="Zane M."/>
            <person name="LaButti K."/>
            <person name="Lipzen A."/>
            <person name="Haridas S."/>
            <person name="Barry K."/>
            <person name="Grigoriev I.V."/>
            <person name="Quarterman J."/>
            <person name="Slininger P."/>
            <person name="Dien B."/>
            <person name="Trinh C.T."/>
        </authorList>
    </citation>
    <scope>NUCLEOTIDE SEQUENCE [LARGE SCALE GENOMIC DNA]</scope>
    <source>
        <strain evidence="3 5">YB392</strain>
    </source>
</reference>
<evidence type="ECO:0000256" key="1">
    <source>
        <dbReference type="SAM" id="Phobius"/>
    </source>
</evidence>
<evidence type="ECO:0000313" key="2">
    <source>
        <dbReference type="EMBL" id="AOW05356.1"/>
    </source>
</evidence>
<dbReference type="GO" id="GO:0031204">
    <property type="term" value="P:post-translational protein targeting to membrane, translocation"/>
    <property type="evidence" value="ECO:0007669"/>
    <property type="project" value="InterPro"/>
</dbReference>
<dbReference type="GeneID" id="2912022"/>
<dbReference type="EMBL" id="KZ858950">
    <property type="protein sequence ID" value="RDW28773.1"/>
    <property type="molecule type" value="Genomic_DNA"/>
</dbReference>
<sequence length="180" mass="20365">MESSSGVSIYTPFIYFAVLVTALAVFGKIYRSRQAVNLAGVEPWYPDHIPRDIYFTLRDHTSPRPSEKVLKAALLRRSAENIKRIIKTKEAKPHLTALHEAGSIGDDLLHQFTAWEKMIEMELNDCAAEANTYAENWAQTMFATASEIIQNEGLRRRVNELNEKEKAFDADLVQAKVIVA</sequence>
<dbReference type="VEuPathDB" id="FungiDB:YALI0_E13211g"/>
<reference evidence="2 4" key="1">
    <citation type="journal article" date="2016" name="PLoS ONE">
        <title>Sequence Assembly of Yarrowia lipolytica Strain W29/CLIB89 Shows Transposable Element Diversity.</title>
        <authorList>
            <person name="Magnan C."/>
            <person name="Yu J."/>
            <person name="Chang I."/>
            <person name="Jahn E."/>
            <person name="Kanomata Y."/>
            <person name="Wu J."/>
            <person name="Zeller M."/>
            <person name="Oakes M."/>
            <person name="Baldi P."/>
            <person name="Sandmeyer S."/>
        </authorList>
    </citation>
    <scope>NUCLEOTIDE SEQUENCE [LARGE SCALE GENOMIC DNA]</scope>
    <source>
        <strain evidence="2">CLIB89</strain>
        <strain evidence="4">CLIB89(W29)</strain>
    </source>
</reference>
<keyword evidence="1" id="KW-0472">Membrane</keyword>
<dbReference type="OrthoDB" id="73168at2759"/>
<dbReference type="InterPro" id="IPR018624">
    <property type="entry name" value="Sec66"/>
</dbReference>
<dbReference type="VEuPathDB" id="FungiDB:YALI1_E16164g"/>
<dbReference type="PANTHER" id="PTHR28229">
    <property type="entry name" value="TRANSLOCATION PROTEIN SEC66"/>
    <property type="match status" value="1"/>
</dbReference>
<accession>A0A1D8NI84</accession>
<dbReference type="eggNOG" id="KOG4699">
    <property type="taxonomic scope" value="Eukaryota"/>
</dbReference>
<feature type="transmembrane region" description="Helical" evidence="1">
    <location>
        <begin position="12"/>
        <end position="30"/>
    </location>
</feature>
<evidence type="ECO:0000313" key="4">
    <source>
        <dbReference type="Proteomes" id="UP000182444"/>
    </source>
</evidence>
<gene>
    <name evidence="3" type="ORF">B0I71DRAFT_126996</name>
    <name evidence="2" type="ORF">YALI1_E16164g</name>
</gene>
<evidence type="ECO:0000313" key="5">
    <source>
        <dbReference type="Proteomes" id="UP000256601"/>
    </source>
</evidence>
<dbReference type="Proteomes" id="UP000182444">
    <property type="component" value="Chromosome 1E"/>
</dbReference>
<dbReference type="GO" id="GO:0031207">
    <property type="term" value="C:Sec62/Sec63 complex"/>
    <property type="evidence" value="ECO:0007669"/>
    <property type="project" value="InterPro"/>
</dbReference>
<dbReference type="Pfam" id="PF09802">
    <property type="entry name" value="Sec66"/>
    <property type="match status" value="1"/>
</dbReference>
<dbReference type="RefSeq" id="XP_503892.1">
    <property type="nucleotide sequence ID" value="XM_503892.1"/>
</dbReference>
<dbReference type="Proteomes" id="UP000256601">
    <property type="component" value="Unassembled WGS sequence"/>
</dbReference>
<evidence type="ECO:0000313" key="3">
    <source>
        <dbReference type="EMBL" id="RDW28773.1"/>
    </source>
</evidence>
<keyword evidence="1" id="KW-1133">Transmembrane helix</keyword>
<dbReference type="KEGG" id="yli:2912022"/>
<dbReference type="OMA" id="DYWQRYQ"/>